<evidence type="ECO:0000313" key="9">
    <source>
        <dbReference type="Proteomes" id="UP000803884"/>
    </source>
</evidence>
<comment type="caution">
    <text evidence="8">The sequence shown here is derived from an EMBL/GenBank/DDBJ whole genome shotgun (WGS) entry which is preliminary data.</text>
</comment>
<feature type="compositionally biased region" description="Low complexity" evidence="6">
    <location>
        <begin position="391"/>
        <end position="403"/>
    </location>
</feature>
<feature type="compositionally biased region" description="Polar residues" evidence="6">
    <location>
        <begin position="1"/>
        <end position="14"/>
    </location>
</feature>
<keyword evidence="5" id="KW-0539">Nucleus</keyword>
<dbReference type="PANTHER" id="PTHR10073">
    <property type="entry name" value="DNA MISMATCH REPAIR PROTEIN MLH, PMS, MUTL"/>
    <property type="match status" value="1"/>
</dbReference>
<dbReference type="Pfam" id="PF16413">
    <property type="entry name" value="Mlh1_C"/>
    <property type="match status" value="1"/>
</dbReference>
<evidence type="ECO:0000256" key="4">
    <source>
        <dbReference type="ARBA" id="ARBA00023204"/>
    </source>
</evidence>
<keyword evidence="9" id="KW-1185">Reference proteome</keyword>
<dbReference type="GO" id="GO:0005524">
    <property type="term" value="F:ATP binding"/>
    <property type="evidence" value="ECO:0007669"/>
    <property type="project" value="InterPro"/>
</dbReference>
<dbReference type="InterPro" id="IPR038973">
    <property type="entry name" value="MutL/Mlh/Pms-like"/>
</dbReference>
<dbReference type="GO" id="GO:0061982">
    <property type="term" value="P:meiosis I cell cycle process"/>
    <property type="evidence" value="ECO:0007669"/>
    <property type="project" value="UniProtKB-ARBA"/>
</dbReference>
<protein>
    <recommendedName>
        <fullName evidence="7">DNA mismatch repair protein S5 domain-containing protein</fullName>
    </recommendedName>
</protein>
<dbReference type="InterPro" id="IPR036890">
    <property type="entry name" value="HATPase_C_sf"/>
</dbReference>
<name>A0AB34KQR6_9PEZI</name>
<dbReference type="PROSITE" id="PS00058">
    <property type="entry name" value="DNA_MISMATCH_REPAIR_1"/>
    <property type="match status" value="1"/>
</dbReference>
<comment type="subcellular location">
    <subcellularLocation>
        <location evidence="1">Nucleus</location>
    </subcellularLocation>
</comment>
<dbReference type="Pfam" id="PF01119">
    <property type="entry name" value="DNA_mis_repair"/>
    <property type="match status" value="1"/>
</dbReference>
<proteinExistence type="inferred from homology"/>
<dbReference type="CDD" id="cd03483">
    <property type="entry name" value="MutL_Trans_MLH1"/>
    <property type="match status" value="1"/>
</dbReference>
<accession>A0AB34KQR6</accession>
<dbReference type="FunFam" id="3.30.565.10:FF:000033">
    <property type="entry name" value="DNA mismatch repair protein Mlh1"/>
    <property type="match status" value="1"/>
</dbReference>
<dbReference type="InterPro" id="IPR014762">
    <property type="entry name" value="DNA_mismatch_repair_CS"/>
</dbReference>
<dbReference type="GO" id="GO:0030983">
    <property type="term" value="F:mismatched DNA binding"/>
    <property type="evidence" value="ECO:0007669"/>
    <property type="project" value="InterPro"/>
</dbReference>
<evidence type="ECO:0000259" key="7">
    <source>
        <dbReference type="SMART" id="SM01340"/>
    </source>
</evidence>
<dbReference type="GO" id="GO:0032389">
    <property type="term" value="C:MutLalpha complex"/>
    <property type="evidence" value="ECO:0007669"/>
    <property type="project" value="TreeGrafter"/>
</dbReference>
<dbReference type="InterPro" id="IPR014721">
    <property type="entry name" value="Ribsml_uS5_D2-typ_fold_subgr"/>
</dbReference>
<evidence type="ECO:0000256" key="2">
    <source>
        <dbReference type="ARBA" id="ARBA00006082"/>
    </source>
</evidence>
<dbReference type="RefSeq" id="XP_069230588.1">
    <property type="nucleotide sequence ID" value="XM_069372427.1"/>
</dbReference>
<keyword evidence="4" id="KW-0234">DNA repair</keyword>
<dbReference type="InterPro" id="IPR002099">
    <property type="entry name" value="MutL/Mlh/PMS"/>
</dbReference>
<dbReference type="InterPro" id="IPR020568">
    <property type="entry name" value="Ribosomal_Su5_D2-typ_SF"/>
</dbReference>
<organism evidence="8 9">
    <name type="scientific">Cladosporium halotolerans</name>
    <dbReference type="NCBI Taxonomy" id="1052096"/>
    <lineage>
        <taxon>Eukaryota</taxon>
        <taxon>Fungi</taxon>
        <taxon>Dikarya</taxon>
        <taxon>Ascomycota</taxon>
        <taxon>Pezizomycotina</taxon>
        <taxon>Dothideomycetes</taxon>
        <taxon>Dothideomycetidae</taxon>
        <taxon>Cladosporiales</taxon>
        <taxon>Cladosporiaceae</taxon>
        <taxon>Cladosporium</taxon>
    </lineage>
</organism>
<feature type="region of interest" description="Disordered" evidence="6">
    <location>
        <begin position="1"/>
        <end position="27"/>
    </location>
</feature>
<feature type="domain" description="DNA mismatch repair protein S5" evidence="7">
    <location>
        <begin position="246"/>
        <end position="365"/>
    </location>
</feature>
<dbReference type="GO" id="GO:0016887">
    <property type="term" value="F:ATP hydrolysis activity"/>
    <property type="evidence" value="ECO:0007669"/>
    <property type="project" value="InterPro"/>
</dbReference>
<dbReference type="SUPFAM" id="SSF55874">
    <property type="entry name" value="ATPase domain of HSP90 chaperone/DNA topoisomerase II/histidine kinase"/>
    <property type="match status" value="1"/>
</dbReference>
<sequence>MDSTSQNARSTSPPRGTKRKAADEIEGPRRIRALHQDVVNKIAAGEIIVAPVHALKELIENAVDAGSTSLEIVVKDGGLKLLQISDNGCGINKDDMSILCERFTTSKLKAFEDLQSIGTYGFRGEALASISHIAHLSITTKTADSSCAWKAHYAAGKLAPAKPGQSADPKACAGRQGTQIQVEDLFYNVPTRRRAFRSASEEYAKIAEQVGKYAVHCQGVAFSCKKHGESGTSIAVPMAAGTKDRIRIVHNSDIANELMEFEVSDKQYGFKTNGFASNANYSGKRTTLLLFINHRSVDSSAIKKAVEQTYSAFLPKGGKPFLYLSLEIEPARVDVNVHPTKREVNFLNEEEIVELICGAIRSKLGKVDTSRTFMTQSLLSGGKTPSISRQATADDGGTTTPTLPRVPSTSRLVSQKPYENNLVRTDAKSRKITTMLQRALSPSRGAGSDGIDYQYTDKEATICRLSTIKELRALVRESMHSGLTDVFSNHTFVGIVDDHRRIAAIQSGVKLLLVDYGMVCAEYFYQLGLTDFGNFGAIRFDPPLNLDDLLRVGVKQLQDQGQQMSDSEWAGVVPAVVEQLVSRRDMLAEYFTLEISEQGDLLSIPLLIKGYMPSMAKLPNLLLRLGPHVDWQDESGCFQSFLRELANFYVPEAFPLSASNGHGDVVLRRDELHRAIEDVLFPAFKARLVATRSLLKGTVEVADLKGLYRVFERC</sequence>
<reference evidence="8 9" key="1">
    <citation type="journal article" date="2020" name="Microbiol. Resour. Announc.">
        <title>Draft Genome Sequence of a Cladosporium Species Isolated from the Mesophotic Ascidian Didemnum maculosum.</title>
        <authorList>
            <person name="Gioti A."/>
            <person name="Siaperas R."/>
            <person name="Nikolaivits E."/>
            <person name="Le Goff G."/>
            <person name="Ouazzani J."/>
            <person name="Kotoulas G."/>
            <person name="Topakas E."/>
        </authorList>
    </citation>
    <scope>NUCLEOTIDE SEQUENCE [LARGE SCALE GENOMIC DNA]</scope>
    <source>
        <strain evidence="8 9">TM138-S3</strain>
    </source>
</reference>
<feature type="region of interest" description="Disordered" evidence="6">
    <location>
        <begin position="378"/>
        <end position="420"/>
    </location>
</feature>
<dbReference type="GeneID" id="96005265"/>
<evidence type="ECO:0000256" key="3">
    <source>
        <dbReference type="ARBA" id="ARBA00022763"/>
    </source>
</evidence>
<dbReference type="SUPFAM" id="SSF54211">
    <property type="entry name" value="Ribosomal protein S5 domain 2-like"/>
    <property type="match status" value="1"/>
</dbReference>
<dbReference type="EMBL" id="JAAQHG020000010">
    <property type="protein sequence ID" value="KAL1587483.1"/>
    <property type="molecule type" value="Genomic_DNA"/>
</dbReference>
<dbReference type="Proteomes" id="UP000803884">
    <property type="component" value="Unassembled WGS sequence"/>
</dbReference>
<evidence type="ECO:0000256" key="6">
    <source>
        <dbReference type="SAM" id="MobiDB-lite"/>
    </source>
</evidence>
<dbReference type="SMART" id="SM01340">
    <property type="entry name" value="DNA_mis_repair"/>
    <property type="match status" value="1"/>
</dbReference>
<dbReference type="NCBIfam" id="TIGR00585">
    <property type="entry name" value="mutl"/>
    <property type="match status" value="1"/>
</dbReference>
<keyword evidence="3" id="KW-0227">DNA damage</keyword>
<dbReference type="GO" id="GO:0006298">
    <property type="term" value="P:mismatch repair"/>
    <property type="evidence" value="ECO:0007669"/>
    <property type="project" value="InterPro"/>
</dbReference>
<dbReference type="AlphaFoldDB" id="A0AB34KQR6"/>
<dbReference type="GO" id="GO:0140664">
    <property type="term" value="F:ATP-dependent DNA damage sensor activity"/>
    <property type="evidence" value="ECO:0007669"/>
    <property type="project" value="InterPro"/>
</dbReference>
<dbReference type="InterPro" id="IPR032189">
    <property type="entry name" value="Mlh1_C"/>
</dbReference>
<comment type="similarity">
    <text evidence="2">Belongs to the DNA mismatch repair MutL/HexB family.</text>
</comment>
<gene>
    <name evidence="8" type="ORF">WHR41_03821</name>
</gene>
<dbReference type="Gene3D" id="3.30.230.10">
    <property type="match status" value="1"/>
</dbReference>
<dbReference type="Pfam" id="PF13589">
    <property type="entry name" value="HATPase_c_3"/>
    <property type="match status" value="1"/>
</dbReference>
<dbReference type="Gene3D" id="3.30.565.10">
    <property type="entry name" value="Histidine kinase-like ATPase, C-terminal domain"/>
    <property type="match status" value="1"/>
</dbReference>
<dbReference type="CDD" id="cd16926">
    <property type="entry name" value="HATPase_MutL-MLH-PMS-like"/>
    <property type="match status" value="1"/>
</dbReference>
<dbReference type="PANTHER" id="PTHR10073:SF12">
    <property type="entry name" value="DNA MISMATCH REPAIR PROTEIN MLH1"/>
    <property type="match status" value="1"/>
</dbReference>
<evidence type="ECO:0000256" key="5">
    <source>
        <dbReference type="ARBA" id="ARBA00023242"/>
    </source>
</evidence>
<evidence type="ECO:0000313" key="8">
    <source>
        <dbReference type="EMBL" id="KAL1587483.1"/>
    </source>
</evidence>
<dbReference type="FunFam" id="3.30.230.10:FF:000014">
    <property type="entry name" value="DNA mismatch repair protein Mlh1"/>
    <property type="match status" value="1"/>
</dbReference>
<dbReference type="InterPro" id="IPR013507">
    <property type="entry name" value="DNA_mismatch_S5_2-like"/>
</dbReference>
<feature type="compositionally biased region" description="Polar residues" evidence="6">
    <location>
        <begin position="378"/>
        <end position="390"/>
    </location>
</feature>
<evidence type="ECO:0000256" key="1">
    <source>
        <dbReference type="ARBA" id="ARBA00004123"/>
    </source>
</evidence>